<evidence type="ECO:0000256" key="1">
    <source>
        <dbReference type="SAM" id="Phobius"/>
    </source>
</evidence>
<evidence type="ECO:0000313" key="3">
    <source>
        <dbReference type="Proteomes" id="UP000028091"/>
    </source>
</evidence>
<accession>A0A081LBU7</accession>
<dbReference type="OrthoDB" id="2881628at2"/>
<organism evidence="2 3">
    <name type="scientific">Bacillus zhangzhouensis</name>
    <dbReference type="NCBI Taxonomy" id="1178540"/>
    <lineage>
        <taxon>Bacteria</taxon>
        <taxon>Bacillati</taxon>
        <taxon>Bacillota</taxon>
        <taxon>Bacilli</taxon>
        <taxon>Bacillales</taxon>
        <taxon>Bacillaceae</taxon>
        <taxon>Bacillus</taxon>
    </lineage>
</organism>
<evidence type="ECO:0000313" key="2">
    <source>
        <dbReference type="EMBL" id="KEP26723.1"/>
    </source>
</evidence>
<comment type="caution">
    <text evidence="2">The sequence shown here is derived from an EMBL/GenBank/DDBJ whole genome shotgun (WGS) entry which is preliminary data.</text>
</comment>
<keyword evidence="1" id="KW-0812">Transmembrane</keyword>
<keyword evidence="1" id="KW-0472">Membrane</keyword>
<dbReference type="RefSeq" id="WP_034320448.1">
    <property type="nucleotide sequence ID" value="NZ_JOTP01000007.1"/>
</dbReference>
<protein>
    <recommendedName>
        <fullName evidence="4">DUF5301 domain-containing protein</fullName>
    </recommendedName>
</protein>
<dbReference type="EMBL" id="JOTP01000007">
    <property type="protein sequence ID" value="KEP26723.1"/>
    <property type="molecule type" value="Genomic_DNA"/>
</dbReference>
<dbReference type="eggNOG" id="ENOG5033HWS">
    <property type="taxonomic scope" value="Bacteria"/>
</dbReference>
<name>A0A081LBU7_9BACI</name>
<proteinExistence type="predicted"/>
<dbReference type="Proteomes" id="UP000028091">
    <property type="component" value="Unassembled WGS sequence"/>
</dbReference>
<keyword evidence="3" id="KW-1185">Reference proteome</keyword>
<gene>
    <name evidence="2" type="ORF">BA70_17720</name>
</gene>
<keyword evidence="1" id="KW-1133">Transmembrane helix</keyword>
<sequence length="138" mass="16150">MKKWIIGVVVVILIGIGIYFMINAKTGSFDDVVSIDKNKVTSIQIEHDNERVVLEKKEDIQKLLKEFSGMKLKKTNEVKIASKESYWIRVYENEKETYGLTFYDQSFLETYDFSKTKDRTSEYQIVDANQLDIGKYIK</sequence>
<reference evidence="2 3" key="1">
    <citation type="submission" date="2012-09" db="EMBL/GenBank/DDBJ databases">
        <title>Genome Sequence of Bacillus sp. DW5-4.</title>
        <authorList>
            <person name="Lai Q."/>
            <person name="Liu Y."/>
            <person name="Shao Z."/>
        </authorList>
    </citation>
    <scope>NUCLEOTIDE SEQUENCE [LARGE SCALE GENOMIC DNA]</scope>
    <source>
        <strain evidence="2 3">DW5-4</strain>
    </source>
</reference>
<evidence type="ECO:0008006" key="4">
    <source>
        <dbReference type="Google" id="ProtNLM"/>
    </source>
</evidence>
<feature type="transmembrane region" description="Helical" evidence="1">
    <location>
        <begin position="5"/>
        <end position="22"/>
    </location>
</feature>
<dbReference type="AlphaFoldDB" id="A0A081LBU7"/>